<evidence type="ECO:0000313" key="1">
    <source>
        <dbReference type="EMBL" id="GAA5481129.1"/>
    </source>
</evidence>
<dbReference type="InterPro" id="IPR007263">
    <property type="entry name" value="DCC1-like"/>
</dbReference>
<reference evidence="1 2" key="1">
    <citation type="submission" date="2024-02" db="EMBL/GenBank/DDBJ databases">
        <title>Haloferula sargassicola NBRC 104335.</title>
        <authorList>
            <person name="Ichikawa N."/>
            <person name="Katano-Makiyama Y."/>
            <person name="Hidaka K."/>
        </authorList>
    </citation>
    <scope>NUCLEOTIDE SEQUENCE [LARGE SCALE GENOMIC DNA]</scope>
    <source>
        <strain evidence="1 2">NBRC 104335</strain>
    </source>
</reference>
<name>A0ABP9UP89_9BACT</name>
<protein>
    <recommendedName>
        <fullName evidence="3">DUF393 domain-containing protein</fullName>
    </recommendedName>
</protein>
<accession>A0ABP9UP89</accession>
<proteinExistence type="predicted"/>
<sequence>MLWDGDCGFCGRWIRRWKKLTGEAVAYHPYQEVVHEFPQLTAEQCSQAVQLVMPDGRVLSAAHAVLQGLACGGRAGWLLACYRRSRVFRAVAEAGYRFVAANRSWQPG</sequence>
<organism evidence="1 2">
    <name type="scientific">Haloferula sargassicola</name>
    <dbReference type="NCBI Taxonomy" id="490096"/>
    <lineage>
        <taxon>Bacteria</taxon>
        <taxon>Pseudomonadati</taxon>
        <taxon>Verrucomicrobiota</taxon>
        <taxon>Verrucomicrobiia</taxon>
        <taxon>Verrucomicrobiales</taxon>
        <taxon>Verrucomicrobiaceae</taxon>
        <taxon>Haloferula</taxon>
    </lineage>
</organism>
<dbReference type="Pfam" id="PF04134">
    <property type="entry name" value="DCC1-like"/>
    <property type="match status" value="1"/>
</dbReference>
<keyword evidence="2" id="KW-1185">Reference proteome</keyword>
<evidence type="ECO:0000313" key="2">
    <source>
        <dbReference type="Proteomes" id="UP001476282"/>
    </source>
</evidence>
<dbReference type="Proteomes" id="UP001476282">
    <property type="component" value="Unassembled WGS sequence"/>
</dbReference>
<gene>
    <name evidence="1" type="ORF">Hsar01_00336</name>
</gene>
<evidence type="ECO:0008006" key="3">
    <source>
        <dbReference type="Google" id="ProtNLM"/>
    </source>
</evidence>
<dbReference type="EMBL" id="BAABRI010000002">
    <property type="protein sequence ID" value="GAA5481129.1"/>
    <property type="molecule type" value="Genomic_DNA"/>
</dbReference>
<comment type="caution">
    <text evidence="1">The sequence shown here is derived from an EMBL/GenBank/DDBJ whole genome shotgun (WGS) entry which is preliminary data.</text>
</comment>